<feature type="domain" description="Bacterial sugar transferase" evidence="2">
    <location>
        <begin position="2"/>
        <end position="188"/>
    </location>
</feature>
<keyword evidence="4" id="KW-1185">Reference proteome</keyword>
<keyword evidence="3" id="KW-0808">Transferase</keyword>
<dbReference type="EMBL" id="SDPQ02000002">
    <property type="protein sequence ID" value="KAA1398325.1"/>
    <property type="molecule type" value="Genomic_DNA"/>
</dbReference>
<dbReference type="AlphaFoldDB" id="A0A5M4FGA7"/>
<gene>
    <name evidence="3" type="ORF">ESP70_010250</name>
</gene>
<evidence type="ECO:0000259" key="2">
    <source>
        <dbReference type="Pfam" id="PF02397"/>
    </source>
</evidence>
<protein>
    <submittedName>
        <fullName evidence="3">Sugar transferase</fullName>
    </submittedName>
</protein>
<dbReference type="PANTHER" id="PTHR30576:SF10">
    <property type="entry name" value="SLL5057 PROTEIN"/>
    <property type="match status" value="1"/>
</dbReference>
<dbReference type="OrthoDB" id="9808602at2"/>
<accession>A0A5M4FGA7</accession>
<organism evidence="3 4">
    <name type="scientific">Aeromicrobium ginsengisoli</name>
    <dbReference type="NCBI Taxonomy" id="363867"/>
    <lineage>
        <taxon>Bacteria</taxon>
        <taxon>Bacillati</taxon>
        <taxon>Actinomycetota</taxon>
        <taxon>Actinomycetes</taxon>
        <taxon>Propionibacteriales</taxon>
        <taxon>Nocardioidaceae</taxon>
        <taxon>Aeromicrobium</taxon>
    </lineage>
</organism>
<proteinExistence type="inferred from homology"/>
<dbReference type="Pfam" id="PF02397">
    <property type="entry name" value="Bac_transf"/>
    <property type="match status" value="1"/>
</dbReference>
<comment type="similarity">
    <text evidence="1">Belongs to the bacterial sugar transferase family.</text>
</comment>
<sequence length="193" mass="21598">MASVLLLVLAPVMVLAFVAVRATSPGGAVFRQVRVGALQRPFVLLKFRTMVRDCSHEAHEAFVRQMMSGDDPRSRDGLYKLDNDPRVTRVGRILRRTSIDELPQLVNVLRGDMSLVGPRPALPWEVELFPASASSRFLVRPGLTGLWQISGRNRLTMLDGLRLDVEYVTRPALWTDLRILLVTPLTMLRGGAR</sequence>
<evidence type="ECO:0000256" key="1">
    <source>
        <dbReference type="ARBA" id="ARBA00006464"/>
    </source>
</evidence>
<evidence type="ECO:0000313" key="3">
    <source>
        <dbReference type="EMBL" id="KAA1398325.1"/>
    </source>
</evidence>
<evidence type="ECO:0000313" key="4">
    <source>
        <dbReference type="Proteomes" id="UP000380867"/>
    </source>
</evidence>
<dbReference type="PANTHER" id="PTHR30576">
    <property type="entry name" value="COLANIC BIOSYNTHESIS UDP-GLUCOSE LIPID CARRIER TRANSFERASE"/>
    <property type="match status" value="1"/>
</dbReference>
<comment type="caution">
    <text evidence="3">The sequence shown here is derived from an EMBL/GenBank/DDBJ whole genome shotgun (WGS) entry which is preliminary data.</text>
</comment>
<dbReference type="Proteomes" id="UP000380867">
    <property type="component" value="Unassembled WGS sequence"/>
</dbReference>
<dbReference type="InterPro" id="IPR003362">
    <property type="entry name" value="Bact_transf"/>
</dbReference>
<reference evidence="3" key="1">
    <citation type="submission" date="2019-09" db="EMBL/GenBank/DDBJ databases">
        <authorList>
            <person name="Li J."/>
        </authorList>
    </citation>
    <scope>NUCLEOTIDE SEQUENCE [LARGE SCALE GENOMIC DNA]</scope>
    <source>
        <strain evidence="3">JCM 14732</strain>
    </source>
</reference>
<dbReference type="GO" id="GO:0016780">
    <property type="term" value="F:phosphotransferase activity, for other substituted phosphate groups"/>
    <property type="evidence" value="ECO:0007669"/>
    <property type="project" value="TreeGrafter"/>
</dbReference>
<name>A0A5M4FGA7_9ACTN</name>